<dbReference type="EMBL" id="PXZH01000001">
    <property type="protein sequence ID" value="RST90116.1"/>
    <property type="molecule type" value="Genomic_DNA"/>
</dbReference>
<dbReference type="RefSeq" id="WP_125942730.1">
    <property type="nucleotide sequence ID" value="NZ_PXZH01000001.1"/>
</dbReference>
<dbReference type="Proteomes" id="UP000277864">
    <property type="component" value="Unassembled WGS sequence"/>
</dbReference>
<accession>A0A3S0AYN4</accession>
<evidence type="ECO:0000313" key="2">
    <source>
        <dbReference type="Proteomes" id="UP000277864"/>
    </source>
</evidence>
<reference evidence="1 2" key="1">
    <citation type="submission" date="2018-03" db="EMBL/GenBank/DDBJ databases">
        <authorList>
            <person name="Gulvik C.A."/>
        </authorList>
    </citation>
    <scope>NUCLEOTIDE SEQUENCE [LARGE SCALE GENOMIC DNA]</scope>
    <source>
        <strain evidence="1 2">JCM 31581</strain>
    </source>
</reference>
<dbReference type="OrthoDB" id="146552at2"/>
<protein>
    <submittedName>
        <fullName evidence="1">DUF4432 domain-containing protein</fullName>
    </submittedName>
</protein>
<dbReference type="GO" id="GO:0030246">
    <property type="term" value="F:carbohydrate binding"/>
    <property type="evidence" value="ECO:0007669"/>
    <property type="project" value="InterPro"/>
</dbReference>
<gene>
    <name evidence="1" type="ORF">C7P63_03285</name>
</gene>
<dbReference type="CDD" id="cd09269">
    <property type="entry name" value="deoxyribose_mutarotase"/>
    <property type="match status" value="1"/>
</dbReference>
<comment type="caution">
    <text evidence="1">The sequence shown here is derived from an EMBL/GenBank/DDBJ whole genome shotgun (WGS) entry which is preliminary data.</text>
</comment>
<dbReference type="Gene3D" id="2.70.98.10">
    <property type="match status" value="1"/>
</dbReference>
<organism evidence="1 2">
    <name type="scientific">Vagococcus humatus</name>
    <dbReference type="NCBI Taxonomy" id="1889241"/>
    <lineage>
        <taxon>Bacteria</taxon>
        <taxon>Bacillati</taxon>
        <taxon>Bacillota</taxon>
        <taxon>Bacilli</taxon>
        <taxon>Lactobacillales</taxon>
        <taxon>Enterococcaceae</taxon>
        <taxon>Vagococcus</taxon>
    </lineage>
</organism>
<sequence length="339" mass="38674">MTHTLHFTHAMFTEKEQLIFENQHFSVTTFTYPSGVEAVTLTNSKGHLTLLPYMGLIIWDAVFEGVSLKMKDMFTQPLPGDNIADTYGCFQFNSGLLANGTPGPEDDYGLHGEFPTATMDEAYLTFDENSLTIHSQKEYVKGFGHHYLAEPFVTLHQNSGLFDIELTVTNLSNYQPMPLQYMCHMNYAYSDQGIISQNFPDEAFTLRQTIPGHVHPTEDWLAYNEKLKESGQLINHLDDSQHYDPEIVFFTEDLTKHVEQAEFRMTVEKEHQFLTTFKTEQFPITTRWLLHNADQQVAAFALPGTSRPEGFHAAKEAGTLIYLDPHETRSFKVTTGLEK</sequence>
<evidence type="ECO:0000313" key="1">
    <source>
        <dbReference type="EMBL" id="RST90116.1"/>
    </source>
</evidence>
<name>A0A3S0AYN4_9ENTE</name>
<proteinExistence type="predicted"/>
<keyword evidence="2" id="KW-1185">Reference proteome</keyword>
<dbReference type="InterPro" id="IPR014718">
    <property type="entry name" value="GH-type_carb-bd"/>
</dbReference>
<dbReference type="AlphaFoldDB" id="A0A3S0AYN4"/>